<protein>
    <submittedName>
        <fullName evidence="2">Amino acid permease</fullName>
    </submittedName>
</protein>
<keyword evidence="1" id="KW-0472">Membrane</keyword>
<feature type="transmembrane region" description="Helical" evidence="1">
    <location>
        <begin position="93"/>
        <end position="114"/>
    </location>
</feature>
<dbReference type="RefSeq" id="WP_062534288.1">
    <property type="nucleotide sequence ID" value="NZ_DF970139.1"/>
</dbReference>
<dbReference type="Proteomes" id="UP000253740">
    <property type="component" value="Unassembled WGS sequence"/>
</dbReference>
<sequence length="163" mass="17069">MRHTSPPQCRELRLGRGLHAALLYASLAGPPLQLTAQRAGAGLGWLELIAAATLVAGLLGVATFVFAAEARACWALLRSDMPPRVHGWTPHRIAFVVAASMAAGGLVALVPALFAHGVSARAYLVLASGVLAAAFAAFAAWTRGLVRGEAWARIDADATRRRL</sequence>
<gene>
    <name evidence="2" type="ORF">MBSD_n0226</name>
</gene>
<name>A0A0K8QJB3_9GAMM</name>
<keyword evidence="3" id="KW-1185">Reference proteome</keyword>
<keyword evidence="1" id="KW-1133">Transmembrane helix</keyword>
<evidence type="ECO:0000256" key="1">
    <source>
        <dbReference type="SAM" id="Phobius"/>
    </source>
</evidence>
<reference evidence="2" key="1">
    <citation type="submission" date="2015-08" db="EMBL/GenBank/DDBJ databases">
        <title>Complete DNA Sequence of Pseudomonas syringae pv. actinidiae, the Causal Agent of Kiwifruit Canker Disease.</title>
        <authorList>
            <person name="Rikkerink E.H.A."/>
            <person name="Fineran P.C."/>
        </authorList>
    </citation>
    <scope>NUCLEOTIDE SEQUENCE</scope>
    <source>
        <strain evidence="2">SkMP5</strain>
    </source>
</reference>
<dbReference type="STRING" id="1475481.GCA_000953855_00229"/>
<feature type="transmembrane region" description="Helical" evidence="1">
    <location>
        <begin position="48"/>
        <end position="72"/>
    </location>
</feature>
<evidence type="ECO:0000313" key="3">
    <source>
        <dbReference type="Proteomes" id="UP000253740"/>
    </source>
</evidence>
<accession>A0A0K8QJB3</accession>
<dbReference type="EMBL" id="DF970139">
    <property type="protein sequence ID" value="GAP64943.1"/>
    <property type="molecule type" value="Genomic_DNA"/>
</dbReference>
<feature type="transmembrane region" description="Helical" evidence="1">
    <location>
        <begin position="120"/>
        <end position="141"/>
    </location>
</feature>
<proteinExistence type="predicted"/>
<organism evidence="2">
    <name type="scientific">Mizugakiibacter sediminis</name>
    <dbReference type="NCBI Taxonomy" id="1475481"/>
    <lineage>
        <taxon>Bacteria</taxon>
        <taxon>Pseudomonadati</taxon>
        <taxon>Pseudomonadota</taxon>
        <taxon>Gammaproteobacteria</taxon>
        <taxon>Lysobacterales</taxon>
        <taxon>Rhodanobacteraceae</taxon>
        <taxon>Mizugakiibacter</taxon>
    </lineage>
</organism>
<evidence type="ECO:0000313" key="2">
    <source>
        <dbReference type="EMBL" id="GAP64943.1"/>
    </source>
</evidence>
<dbReference type="AlphaFoldDB" id="A0A0K8QJB3"/>
<keyword evidence="1" id="KW-0812">Transmembrane</keyword>